<evidence type="ECO:0000256" key="1">
    <source>
        <dbReference type="ARBA" id="ARBA00023235"/>
    </source>
</evidence>
<dbReference type="RefSeq" id="WP_143946626.1">
    <property type="nucleotide sequence ID" value="NZ_BAABMB010000004.1"/>
</dbReference>
<comment type="caution">
    <text evidence="5">The sequence shown here is derived from an EMBL/GenBank/DDBJ whole genome shotgun (WGS) entry which is preliminary data.</text>
</comment>
<dbReference type="InterPro" id="IPR026040">
    <property type="entry name" value="HyI-like"/>
</dbReference>
<keyword evidence="6" id="KW-1185">Reference proteome</keyword>
<proteinExistence type="inferred from homology"/>
<feature type="domain" description="Xylose isomerase-like TIM barrel" evidence="4">
    <location>
        <begin position="21"/>
        <end position="250"/>
    </location>
</feature>
<dbReference type="PANTHER" id="PTHR43489:SF6">
    <property type="entry name" value="HYDROXYPYRUVATE ISOMERASE-RELATED"/>
    <property type="match status" value="1"/>
</dbReference>
<feature type="active site" description="Proton donor/acceptor" evidence="3">
    <location>
        <position position="140"/>
    </location>
</feature>
<evidence type="ECO:0000256" key="3">
    <source>
        <dbReference type="PIRSR" id="PIRSR006241-50"/>
    </source>
</evidence>
<sequence length="260" mass="27311">MKLSANLSLLYADRPLAERIHAAARDGFAGVEIQSPYDLPADVLATHLRQAGTSLVLINTPPGAGGEAGLAALPGREAEFATALQRALAVCAATGCPRIHVMAGKLPGGADPVQAREVLLANLRRAAPRAAEHGVVLTLEALNRHDVPGYFYHQPREAAAIVQALADPAVGLQFDFYHCQREGLDVDAELAAVLPWVRHVQFAHAVGRREPDPAAPAVAAALRRLAASGYAGWLGAEYVPAGDTTAGLGWRAQLERVLAG</sequence>
<dbReference type="InterPro" id="IPR013022">
    <property type="entry name" value="Xyl_isomerase-like_TIM-brl"/>
</dbReference>
<dbReference type="PANTHER" id="PTHR43489">
    <property type="entry name" value="ISOMERASE"/>
    <property type="match status" value="1"/>
</dbReference>
<keyword evidence="1 2" id="KW-0413">Isomerase</keyword>
<dbReference type="OrthoDB" id="9786584at2"/>
<reference evidence="5 6" key="1">
    <citation type="submission" date="2019-07" db="EMBL/GenBank/DDBJ databases">
        <title>Qingshengfaniella alkalisoli gen. nov., sp. nov., isolated from saline soil.</title>
        <authorList>
            <person name="Xu L."/>
            <person name="Huang X.-X."/>
            <person name="Sun J.-Q."/>
        </authorList>
    </citation>
    <scope>NUCLEOTIDE SEQUENCE [LARGE SCALE GENOMIC DNA]</scope>
    <source>
        <strain evidence="5 6">DSM 27279</strain>
    </source>
</reference>
<accession>A0A556AZE7</accession>
<protein>
    <submittedName>
        <fullName evidence="5">TIM barrel protein</fullName>
    </submittedName>
</protein>
<gene>
    <name evidence="5" type="ORF">FOZ76_02875</name>
</gene>
<evidence type="ECO:0000256" key="2">
    <source>
        <dbReference type="PIRNR" id="PIRNR006241"/>
    </source>
</evidence>
<dbReference type="GO" id="GO:0046487">
    <property type="term" value="P:glyoxylate metabolic process"/>
    <property type="evidence" value="ECO:0007669"/>
    <property type="project" value="TreeGrafter"/>
</dbReference>
<dbReference type="Gene3D" id="3.20.20.150">
    <property type="entry name" value="Divalent-metal-dependent TIM barrel enzymes"/>
    <property type="match status" value="1"/>
</dbReference>
<dbReference type="GO" id="GO:0008903">
    <property type="term" value="F:hydroxypyruvate isomerase activity"/>
    <property type="evidence" value="ECO:0007669"/>
    <property type="project" value="TreeGrafter"/>
</dbReference>
<dbReference type="EMBL" id="VLTJ01000005">
    <property type="protein sequence ID" value="TSH98311.1"/>
    <property type="molecule type" value="Genomic_DNA"/>
</dbReference>
<evidence type="ECO:0000313" key="6">
    <source>
        <dbReference type="Proteomes" id="UP000318405"/>
    </source>
</evidence>
<dbReference type="AlphaFoldDB" id="A0A556AZE7"/>
<dbReference type="InterPro" id="IPR050417">
    <property type="entry name" value="Sugar_Epim/Isomerase"/>
</dbReference>
<dbReference type="Proteomes" id="UP000318405">
    <property type="component" value="Unassembled WGS sequence"/>
</dbReference>
<evidence type="ECO:0000259" key="4">
    <source>
        <dbReference type="Pfam" id="PF01261"/>
    </source>
</evidence>
<dbReference type="PIRSF" id="PIRSF006241">
    <property type="entry name" value="HyI"/>
    <property type="match status" value="1"/>
</dbReference>
<dbReference type="InterPro" id="IPR036237">
    <property type="entry name" value="Xyl_isomerase-like_sf"/>
</dbReference>
<organism evidence="5 6">
    <name type="scientific">Verticiella sediminum</name>
    <dbReference type="NCBI Taxonomy" id="1247510"/>
    <lineage>
        <taxon>Bacteria</taxon>
        <taxon>Pseudomonadati</taxon>
        <taxon>Pseudomonadota</taxon>
        <taxon>Betaproteobacteria</taxon>
        <taxon>Burkholderiales</taxon>
        <taxon>Alcaligenaceae</taxon>
        <taxon>Verticiella</taxon>
    </lineage>
</organism>
<dbReference type="Pfam" id="PF01261">
    <property type="entry name" value="AP_endonuc_2"/>
    <property type="match status" value="1"/>
</dbReference>
<feature type="active site" description="Proton donor/acceptor" evidence="3">
    <location>
        <position position="237"/>
    </location>
</feature>
<evidence type="ECO:0000313" key="5">
    <source>
        <dbReference type="EMBL" id="TSH98311.1"/>
    </source>
</evidence>
<dbReference type="SUPFAM" id="SSF51658">
    <property type="entry name" value="Xylose isomerase-like"/>
    <property type="match status" value="1"/>
</dbReference>
<name>A0A556AZE7_9BURK</name>
<comment type="similarity">
    <text evidence="2">Belongs to the hyi family.</text>
</comment>